<keyword evidence="1" id="KW-0812">Transmembrane</keyword>
<feature type="domain" description="RNase H type-1" evidence="2">
    <location>
        <begin position="118"/>
        <end position="187"/>
    </location>
</feature>
<comment type="caution">
    <text evidence="3">The sequence shown here is derived from an EMBL/GenBank/DDBJ whole genome shotgun (WGS) entry which is preliminary data.</text>
</comment>
<dbReference type="Pfam" id="PF13456">
    <property type="entry name" value="RVT_3"/>
    <property type="match status" value="1"/>
</dbReference>
<feature type="transmembrane region" description="Helical" evidence="1">
    <location>
        <begin position="147"/>
        <end position="171"/>
    </location>
</feature>
<keyword evidence="1" id="KW-0472">Membrane</keyword>
<dbReference type="InterPro" id="IPR002156">
    <property type="entry name" value="RNaseH_domain"/>
</dbReference>
<dbReference type="AlphaFoldDB" id="A0AAE0CNM7"/>
<evidence type="ECO:0000313" key="3">
    <source>
        <dbReference type="EMBL" id="KAK2657776.1"/>
    </source>
</evidence>
<evidence type="ECO:0000313" key="4">
    <source>
        <dbReference type="Proteomes" id="UP001280121"/>
    </source>
</evidence>
<proteinExistence type="predicted"/>
<reference evidence="3" key="1">
    <citation type="journal article" date="2023" name="Plant J.">
        <title>Genome sequences and population genomics provide insights into the demographic history, inbreeding, and mutation load of two 'living fossil' tree species of Dipteronia.</title>
        <authorList>
            <person name="Feng Y."/>
            <person name="Comes H.P."/>
            <person name="Chen J."/>
            <person name="Zhu S."/>
            <person name="Lu R."/>
            <person name="Zhang X."/>
            <person name="Li P."/>
            <person name="Qiu J."/>
            <person name="Olsen K.M."/>
            <person name="Qiu Y."/>
        </authorList>
    </citation>
    <scope>NUCLEOTIDE SEQUENCE</scope>
    <source>
        <strain evidence="3">KIB01</strain>
    </source>
</reference>
<organism evidence="3 4">
    <name type="scientific">Dipteronia dyeriana</name>
    <dbReference type="NCBI Taxonomy" id="168575"/>
    <lineage>
        <taxon>Eukaryota</taxon>
        <taxon>Viridiplantae</taxon>
        <taxon>Streptophyta</taxon>
        <taxon>Embryophyta</taxon>
        <taxon>Tracheophyta</taxon>
        <taxon>Spermatophyta</taxon>
        <taxon>Magnoliopsida</taxon>
        <taxon>eudicotyledons</taxon>
        <taxon>Gunneridae</taxon>
        <taxon>Pentapetalae</taxon>
        <taxon>rosids</taxon>
        <taxon>malvids</taxon>
        <taxon>Sapindales</taxon>
        <taxon>Sapindaceae</taxon>
        <taxon>Hippocastanoideae</taxon>
        <taxon>Acereae</taxon>
        <taxon>Dipteronia</taxon>
    </lineage>
</organism>
<sequence length="202" mass="22647">MSGYRVGMKLLSVPDVKSFVLNNLWPKIWWLKVPLEVKILSGGIPITGSQQWTISLREISSVGLKDFFSSCCERLKQEDVEILSNMLWRVWFERNCKVHNKGEPSMFGSVYEWSVDYLGRVGIIARDFQGLVLGASSQKIMASYDPLIAEAVAMLRGIVFAFYSGLVPFVIETYSLGVVDLMTDGRQVSGVLRILGLLLETS</sequence>
<protein>
    <recommendedName>
        <fullName evidence="2">RNase H type-1 domain-containing protein</fullName>
    </recommendedName>
</protein>
<evidence type="ECO:0000259" key="2">
    <source>
        <dbReference type="Pfam" id="PF13456"/>
    </source>
</evidence>
<accession>A0AAE0CNM7</accession>
<keyword evidence="1" id="KW-1133">Transmembrane helix</keyword>
<name>A0AAE0CNM7_9ROSI</name>
<keyword evidence="4" id="KW-1185">Reference proteome</keyword>
<dbReference type="Proteomes" id="UP001280121">
    <property type="component" value="Unassembled WGS sequence"/>
</dbReference>
<dbReference type="EMBL" id="JANJYI010000003">
    <property type="protein sequence ID" value="KAK2657776.1"/>
    <property type="molecule type" value="Genomic_DNA"/>
</dbReference>
<dbReference type="GO" id="GO:0003676">
    <property type="term" value="F:nucleic acid binding"/>
    <property type="evidence" value="ECO:0007669"/>
    <property type="project" value="InterPro"/>
</dbReference>
<dbReference type="GO" id="GO:0004523">
    <property type="term" value="F:RNA-DNA hybrid ribonuclease activity"/>
    <property type="evidence" value="ECO:0007669"/>
    <property type="project" value="InterPro"/>
</dbReference>
<gene>
    <name evidence="3" type="ORF">Ddye_010828</name>
</gene>
<evidence type="ECO:0000256" key="1">
    <source>
        <dbReference type="SAM" id="Phobius"/>
    </source>
</evidence>